<keyword evidence="1" id="KW-0812">Transmembrane</keyword>
<feature type="transmembrane region" description="Helical" evidence="1">
    <location>
        <begin position="20"/>
        <end position="42"/>
    </location>
</feature>
<feature type="transmembrane region" description="Helical" evidence="1">
    <location>
        <begin position="89"/>
        <end position="111"/>
    </location>
</feature>
<comment type="caution">
    <text evidence="3">The sequence shown here is derived from an EMBL/GenBank/DDBJ whole genome shotgun (WGS) entry which is preliminary data.</text>
</comment>
<gene>
    <name evidence="3" type="ORF">NLJ89_g3196</name>
</gene>
<accession>A0A9W8MVQ9</accession>
<evidence type="ECO:0000313" key="3">
    <source>
        <dbReference type="EMBL" id="KAJ3513009.1"/>
    </source>
</evidence>
<protein>
    <recommendedName>
        <fullName evidence="2">DUF6534 domain-containing protein</fullName>
    </recommendedName>
</protein>
<organism evidence="3 4">
    <name type="scientific">Agrocybe chaxingu</name>
    <dbReference type="NCBI Taxonomy" id="84603"/>
    <lineage>
        <taxon>Eukaryota</taxon>
        <taxon>Fungi</taxon>
        <taxon>Dikarya</taxon>
        <taxon>Basidiomycota</taxon>
        <taxon>Agaricomycotina</taxon>
        <taxon>Agaricomycetes</taxon>
        <taxon>Agaricomycetidae</taxon>
        <taxon>Agaricales</taxon>
        <taxon>Agaricineae</taxon>
        <taxon>Strophariaceae</taxon>
        <taxon>Agrocybe</taxon>
    </lineage>
</organism>
<dbReference type="OrthoDB" id="3265526at2759"/>
<dbReference type="Pfam" id="PF20152">
    <property type="entry name" value="DUF6534"/>
    <property type="match status" value="1"/>
</dbReference>
<keyword evidence="1" id="KW-1133">Transmembrane helix</keyword>
<dbReference type="PANTHER" id="PTHR40465">
    <property type="entry name" value="CHROMOSOME 1, WHOLE GENOME SHOTGUN SEQUENCE"/>
    <property type="match status" value="1"/>
</dbReference>
<dbReference type="AlphaFoldDB" id="A0A9W8MVQ9"/>
<evidence type="ECO:0000259" key="2">
    <source>
        <dbReference type="Pfam" id="PF20152"/>
    </source>
</evidence>
<sequence>MHNTKIFLPRVLIVLYESGLMWMISAMAADILITLSLSWSLYKRRTGFGTTDAVIIRIVVFTFQTGLTLSLSSIATVVTAIALPMTKNSITFIFNVALMKLYGNFILATLYNREDWNDGLVTPESHSIIFPETVPPMTTSVPLTPMHHKAKDYLISLSGSKAVMSIQ</sequence>
<reference evidence="3" key="1">
    <citation type="submission" date="2022-07" db="EMBL/GenBank/DDBJ databases">
        <title>Genome Sequence of Agrocybe chaxingu.</title>
        <authorList>
            <person name="Buettner E."/>
        </authorList>
    </citation>
    <scope>NUCLEOTIDE SEQUENCE</scope>
    <source>
        <strain evidence="3">MP-N11</strain>
    </source>
</reference>
<evidence type="ECO:0000313" key="4">
    <source>
        <dbReference type="Proteomes" id="UP001148786"/>
    </source>
</evidence>
<name>A0A9W8MVQ9_9AGAR</name>
<proteinExistence type="predicted"/>
<dbReference type="InterPro" id="IPR045339">
    <property type="entry name" value="DUF6534"/>
</dbReference>
<feature type="transmembrane region" description="Helical" evidence="1">
    <location>
        <begin position="54"/>
        <end position="83"/>
    </location>
</feature>
<dbReference type="Proteomes" id="UP001148786">
    <property type="component" value="Unassembled WGS sequence"/>
</dbReference>
<evidence type="ECO:0000256" key="1">
    <source>
        <dbReference type="SAM" id="Phobius"/>
    </source>
</evidence>
<dbReference type="EMBL" id="JANKHO010000223">
    <property type="protein sequence ID" value="KAJ3513009.1"/>
    <property type="molecule type" value="Genomic_DNA"/>
</dbReference>
<keyword evidence="4" id="KW-1185">Reference proteome</keyword>
<feature type="domain" description="DUF6534" evidence="2">
    <location>
        <begin position="26"/>
        <end position="114"/>
    </location>
</feature>
<keyword evidence="1" id="KW-0472">Membrane</keyword>
<dbReference type="PANTHER" id="PTHR40465:SF1">
    <property type="entry name" value="DUF6534 DOMAIN-CONTAINING PROTEIN"/>
    <property type="match status" value="1"/>
</dbReference>